<dbReference type="PANTHER" id="PTHR20961">
    <property type="entry name" value="GLYCOSYLTRANSFERASE"/>
    <property type="match status" value="1"/>
</dbReference>
<organism evidence="5 6">
    <name type="scientific">Hymenobacter cavernae</name>
    <dbReference type="NCBI Taxonomy" id="2044852"/>
    <lineage>
        <taxon>Bacteria</taxon>
        <taxon>Pseudomonadati</taxon>
        <taxon>Bacteroidota</taxon>
        <taxon>Cytophagia</taxon>
        <taxon>Cytophagales</taxon>
        <taxon>Hymenobacteraceae</taxon>
        <taxon>Hymenobacter</taxon>
    </lineage>
</organism>
<keyword evidence="2" id="KW-0808">Transferase</keyword>
<evidence type="ECO:0000256" key="3">
    <source>
        <dbReference type="ARBA" id="ARBA00023180"/>
    </source>
</evidence>
<dbReference type="EMBL" id="BMHT01000008">
    <property type="protein sequence ID" value="GGF24007.1"/>
    <property type="molecule type" value="Genomic_DNA"/>
</dbReference>
<sequence>MQLPARSIFILHDIYSTFNGVAFKNFQIFIPSLAGAWVKELFAYTFLLKQWYGKHIVLPETEDGIALVYDQWSSHNNYYHWLVDCLPRLLVLREKFPNHLLLLPKSAAGFIKTTAAIFGFDRFFFIDKDEILKAHKFIIPQHTAHSLFHDPVLIKRVREEIINGLGKAVKQPSRRLYLSRSRQPKRRLMNEEAFVEALAAYNFEVIHFEDFSFEQQVALMQQAEVVVGVHGANMTNILFMQPSCTVVELLNIHSVNPLYFRLSSYLELPYYALPCEQVEDKAFGEDVGIMPAANDYHLVADLGKMERILVSIFG</sequence>
<reference evidence="6" key="1">
    <citation type="journal article" date="2019" name="Int. J. Syst. Evol. Microbiol.">
        <title>The Global Catalogue of Microorganisms (GCM) 10K type strain sequencing project: providing services to taxonomists for standard genome sequencing and annotation.</title>
        <authorList>
            <consortium name="The Broad Institute Genomics Platform"/>
            <consortium name="The Broad Institute Genome Sequencing Center for Infectious Disease"/>
            <person name="Wu L."/>
            <person name="Ma J."/>
        </authorList>
    </citation>
    <scope>NUCLEOTIDE SEQUENCE [LARGE SCALE GENOMIC DNA]</scope>
    <source>
        <strain evidence="6">CGMCC 1.15197</strain>
    </source>
</reference>
<dbReference type="Proteomes" id="UP000632273">
    <property type="component" value="Unassembled WGS sequence"/>
</dbReference>
<keyword evidence="1" id="KW-0328">Glycosyltransferase</keyword>
<keyword evidence="3" id="KW-0325">Glycoprotein</keyword>
<feature type="domain" description="Glycosyltransferase 61 catalytic" evidence="4">
    <location>
        <begin position="78"/>
        <end position="247"/>
    </location>
</feature>
<evidence type="ECO:0000256" key="2">
    <source>
        <dbReference type="ARBA" id="ARBA00022679"/>
    </source>
</evidence>
<accession>A0ABQ1UQE4</accession>
<dbReference type="InterPro" id="IPR049625">
    <property type="entry name" value="Glyco_transf_61_cat"/>
</dbReference>
<evidence type="ECO:0000256" key="1">
    <source>
        <dbReference type="ARBA" id="ARBA00022676"/>
    </source>
</evidence>
<gene>
    <name evidence="5" type="ORF">GCM10011383_39600</name>
</gene>
<dbReference type="InterPro" id="IPR007657">
    <property type="entry name" value="Glycosyltransferase_61"/>
</dbReference>
<dbReference type="Pfam" id="PF04577">
    <property type="entry name" value="Glyco_transf_61"/>
    <property type="match status" value="1"/>
</dbReference>
<evidence type="ECO:0000313" key="5">
    <source>
        <dbReference type="EMBL" id="GGF24007.1"/>
    </source>
</evidence>
<evidence type="ECO:0000313" key="6">
    <source>
        <dbReference type="Proteomes" id="UP000632273"/>
    </source>
</evidence>
<proteinExistence type="predicted"/>
<comment type="caution">
    <text evidence="5">The sequence shown here is derived from an EMBL/GenBank/DDBJ whole genome shotgun (WGS) entry which is preliminary data.</text>
</comment>
<evidence type="ECO:0000259" key="4">
    <source>
        <dbReference type="Pfam" id="PF04577"/>
    </source>
</evidence>
<protein>
    <recommendedName>
        <fullName evidence="4">Glycosyltransferase 61 catalytic domain-containing protein</fullName>
    </recommendedName>
</protein>
<name>A0ABQ1UQE4_9BACT</name>
<keyword evidence="6" id="KW-1185">Reference proteome</keyword>